<name>A0A0A0J867_9MICO</name>
<dbReference type="AlphaFoldDB" id="A0A0A0J867"/>
<proteinExistence type="predicted"/>
<dbReference type="PANTHER" id="PTHR39324:SF1">
    <property type="entry name" value="CALCIUM DODECIN"/>
    <property type="match status" value="1"/>
</dbReference>
<dbReference type="InterPro" id="IPR009923">
    <property type="entry name" value="Dodecin"/>
</dbReference>
<comment type="caution">
    <text evidence="1">The sequence shown here is derived from an EMBL/GenBank/DDBJ whole genome shotgun (WGS) entry which is preliminary data.</text>
</comment>
<organism evidence="1 2">
    <name type="scientific">Knoellia sinensis KCTC 19936</name>
    <dbReference type="NCBI Taxonomy" id="1385520"/>
    <lineage>
        <taxon>Bacteria</taxon>
        <taxon>Bacillati</taxon>
        <taxon>Actinomycetota</taxon>
        <taxon>Actinomycetes</taxon>
        <taxon>Micrococcales</taxon>
        <taxon>Intrasporangiaceae</taxon>
        <taxon>Knoellia</taxon>
    </lineage>
</organism>
<dbReference type="STRING" id="1385520.N802_18830"/>
<protein>
    <recommendedName>
        <fullName evidence="3">Dodecin family protein</fullName>
    </recommendedName>
</protein>
<dbReference type="SUPFAM" id="SSF89807">
    <property type="entry name" value="Dodecin-like"/>
    <property type="match status" value="1"/>
</dbReference>
<dbReference type="InterPro" id="IPR050049">
    <property type="entry name" value="Dodecin_bact"/>
</dbReference>
<keyword evidence="2" id="KW-1185">Reference proteome</keyword>
<evidence type="ECO:0008006" key="3">
    <source>
        <dbReference type="Google" id="ProtNLM"/>
    </source>
</evidence>
<dbReference type="Gene3D" id="3.30.1660.10">
    <property type="entry name" value="Flavin-binding protein dodecin"/>
    <property type="match status" value="1"/>
</dbReference>
<dbReference type="OrthoDB" id="9805889at2"/>
<reference evidence="1 2" key="1">
    <citation type="submission" date="2013-08" db="EMBL/GenBank/DDBJ databases">
        <title>The genome sequence of Knoellia sinensis.</title>
        <authorList>
            <person name="Zhu W."/>
            <person name="Wang G."/>
        </authorList>
    </citation>
    <scope>NUCLEOTIDE SEQUENCE [LARGE SCALE GENOMIC DNA]</scope>
    <source>
        <strain evidence="1 2">KCTC 19936</strain>
    </source>
</reference>
<sequence>MANHVYAISELVGSSPEGVEAAVQNALTSASSSVRNLDWFEVTEIRGHLGEGGQVADWQVGIKLGFRVEK</sequence>
<gene>
    <name evidence="1" type="ORF">N802_18830</name>
</gene>
<dbReference type="RefSeq" id="WP_035916635.1">
    <property type="nucleotide sequence ID" value="NZ_AVPJ01000009.1"/>
</dbReference>
<accession>A0A0A0J867</accession>
<dbReference type="eggNOG" id="COG3360">
    <property type="taxonomic scope" value="Bacteria"/>
</dbReference>
<dbReference type="PANTHER" id="PTHR39324">
    <property type="entry name" value="CALCIUM DODECIN"/>
    <property type="match status" value="1"/>
</dbReference>
<dbReference type="NCBIfam" id="NF043052">
    <property type="entry name" value="DodecBact"/>
    <property type="match status" value="1"/>
</dbReference>
<dbReference type="EMBL" id="AVPJ01000009">
    <property type="protein sequence ID" value="KGN31826.1"/>
    <property type="molecule type" value="Genomic_DNA"/>
</dbReference>
<dbReference type="Pfam" id="PF07311">
    <property type="entry name" value="Dodecin"/>
    <property type="match status" value="1"/>
</dbReference>
<evidence type="ECO:0000313" key="2">
    <source>
        <dbReference type="Proteomes" id="UP000030002"/>
    </source>
</evidence>
<dbReference type="InterPro" id="IPR025543">
    <property type="entry name" value="Dodecin-like"/>
</dbReference>
<evidence type="ECO:0000313" key="1">
    <source>
        <dbReference type="EMBL" id="KGN31826.1"/>
    </source>
</evidence>
<dbReference type="Proteomes" id="UP000030002">
    <property type="component" value="Unassembled WGS sequence"/>
</dbReference>
<dbReference type="InterPro" id="IPR036694">
    <property type="entry name" value="Dodecin-like_sf"/>
</dbReference>